<name>A0A9K3D3B9_9EUKA</name>
<evidence type="ECO:0000313" key="3">
    <source>
        <dbReference type="Proteomes" id="UP000265618"/>
    </source>
</evidence>
<gene>
    <name evidence="2" type="ORF">KIPB_009263</name>
</gene>
<feature type="non-terminal residue" evidence="2">
    <location>
        <position position="1"/>
    </location>
</feature>
<reference evidence="2 3" key="1">
    <citation type="journal article" date="2018" name="PLoS ONE">
        <title>The draft genome of Kipferlia bialata reveals reductive genome evolution in fornicate parasites.</title>
        <authorList>
            <person name="Tanifuji G."/>
            <person name="Takabayashi S."/>
            <person name="Kume K."/>
            <person name="Takagi M."/>
            <person name="Nakayama T."/>
            <person name="Kamikawa R."/>
            <person name="Inagaki Y."/>
            <person name="Hashimoto T."/>
        </authorList>
    </citation>
    <scope>NUCLEOTIDE SEQUENCE [LARGE SCALE GENOMIC DNA]</scope>
    <source>
        <strain evidence="2">NY0173</strain>
    </source>
</reference>
<proteinExistence type="predicted"/>
<feature type="region of interest" description="Disordered" evidence="1">
    <location>
        <begin position="302"/>
        <end position="345"/>
    </location>
</feature>
<protein>
    <submittedName>
        <fullName evidence="2">Uncharacterized protein</fullName>
    </submittedName>
</protein>
<dbReference type="AlphaFoldDB" id="A0A9K3D3B9"/>
<feature type="compositionally biased region" description="Low complexity" evidence="1">
    <location>
        <begin position="237"/>
        <end position="266"/>
    </location>
</feature>
<keyword evidence="3" id="KW-1185">Reference proteome</keyword>
<feature type="region of interest" description="Disordered" evidence="1">
    <location>
        <begin position="237"/>
        <end position="275"/>
    </location>
</feature>
<sequence length="388" mass="41205">LSTIPWVLGVLDHCTDGMLGPDITAFCRNLVNQGVASDPHPTVDRDRDASDEPPAPFFLSPLWSAMCGNAVSSSVDTTSDTPMLDSRGQSVPGSVSPSRPGTRPGTPRHSPSGRRDARSCGSRGLEMGRGWLVLTTNPVDTLEEYAGVLVPVMGEGEWVREAVPDLPFILETLRRGTSTPSTPSRDVERASRLLSALKTALDPAIIRTSAADGGVTSLTSANTTTAADGTATSLTAKTSATSAADGGATSLTKTATESASSSAPESVTDASLTPSPLQSSWLRAVREDAECILAAVEQERAANQREREMKEQNRAQPKEKDPSHPYSSSLPEGYRHRSCRRKAGVVGKGASQPILRVQHKGEEYSQASLRSKAAMLLYRAYAAEARYV</sequence>
<feature type="compositionally biased region" description="Basic and acidic residues" evidence="1">
    <location>
        <begin position="302"/>
        <end position="323"/>
    </location>
</feature>
<dbReference type="EMBL" id="BDIP01003091">
    <property type="protein sequence ID" value="GIQ87261.1"/>
    <property type="molecule type" value="Genomic_DNA"/>
</dbReference>
<evidence type="ECO:0000313" key="2">
    <source>
        <dbReference type="EMBL" id="GIQ87261.1"/>
    </source>
</evidence>
<dbReference type="Proteomes" id="UP000265618">
    <property type="component" value="Unassembled WGS sequence"/>
</dbReference>
<accession>A0A9K3D3B9</accession>
<feature type="compositionally biased region" description="Low complexity" evidence="1">
    <location>
        <begin position="74"/>
        <end position="110"/>
    </location>
</feature>
<organism evidence="2 3">
    <name type="scientific">Kipferlia bialata</name>
    <dbReference type="NCBI Taxonomy" id="797122"/>
    <lineage>
        <taxon>Eukaryota</taxon>
        <taxon>Metamonada</taxon>
        <taxon>Carpediemonas-like organisms</taxon>
        <taxon>Kipferlia</taxon>
    </lineage>
</organism>
<comment type="caution">
    <text evidence="2">The sequence shown here is derived from an EMBL/GenBank/DDBJ whole genome shotgun (WGS) entry which is preliminary data.</text>
</comment>
<evidence type="ECO:0000256" key="1">
    <source>
        <dbReference type="SAM" id="MobiDB-lite"/>
    </source>
</evidence>
<feature type="region of interest" description="Disordered" evidence="1">
    <location>
        <begin position="74"/>
        <end position="122"/>
    </location>
</feature>